<evidence type="ECO:0000259" key="1">
    <source>
        <dbReference type="Pfam" id="PF22262"/>
    </source>
</evidence>
<dbReference type="Proteomes" id="UP001239019">
    <property type="component" value="Unassembled WGS sequence"/>
</dbReference>
<dbReference type="InterPro" id="IPR053802">
    <property type="entry name" value="DUF6950"/>
</dbReference>
<sequence>MIRRSNWERRLNAYLRSVQCRPHTYGEHDCTLFVAGAIQAMTGEDLAADVRGEYASQEEAFALIDELGGSLEAICRDRLGEPVAPLQARRGDVVIGPWADQGGDTLGVVLGARVATVCNRGQTRQMLGQARLAWRVG</sequence>
<reference evidence="2 3" key="1">
    <citation type="submission" date="2023-08" db="EMBL/GenBank/DDBJ databases">
        <title>Whole-genome sequencing of halo(alkali)philic microorganisms from hypersaline lakes.</title>
        <authorList>
            <person name="Sorokin D.Y."/>
            <person name="Abbas B."/>
            <person name="Merkel A.Y."/>
        </authorList>
    </citation>
    <scope>NUCLEOTIDE SEQUENCE [LARGE SCALE GENOMIC DNA]</scope>
    <source>
        <strain evidence="2 3">AB-CW4</strain>
    </source>
</reference>
<gene>
    <name evidence="2" type="ORF">RBH19_05460</name>
</gene>
<feature type="domain" description="DUF6950" evidence="1">
    <location>
        <begin position="3"/>
        <end position="136"/>
    </location>
</feature>
<name>A0ABU0W5L5_9GAMM</name>
<dbReference type="RefSeq" id="WP_306727795.1">
    <property type="nucleotide sequence ID" value="NZ_JAVDDT010000002.1"/>
</dbReference>
<evidence type="ECO:0000313" key="2">
    <source>
        <dbReference type="EMBL" id="MDQ2069311.1"/>
    </source>
</evidence>
<keyword evidence="3" id="KW-1185">Reference proteome</keyword>
<dbReference type="Pfam" id="PF22262">
    <property type="entry name" value="DUF6950"/>
    <property type="match status" value="1"/>
</dbReference>
<comment type="caution">
    <text evidence="2">The sequence shown here is derived from an EMBL/GenBank/DDBJ whole genome shotgun (WGS) entry which is preliminary data.</text>
</comment>
<accession>A0ABU0W5L5</accession>
<dbReference type="EMBL" id="JAVDDT010000002">
    <property type="protein sequence ID" value="MDQ2069311.1"/>
    <property type="molecule type" value="Genomic_DNA"/>
</dbReference>
<protein>
    <recommendedName>
        <fullName evidence="1">DUF6950 domain-containing protein</fullName>
    </recommendedName>
</protein>
<proteinExistence type="predicted"/>
<evidence type="ECO:0000313" key="3">
    <source>
        <dbReference type="Proteomes" id="UP001239019"/>
    </source>
</evidence>
<organism evidence="2 3">
    <name type="scientific">Natronospira bacteriovora</name>
    <dbReference type="NCBI Taxonomy" id="3069753"/>
    <lineage>
        <taxon>Bacteria</taxon>
        <taxon>Pseudomonadati</taxon>
        <taxon>Pseudomonadota</taxon>
        <taxon>Gammaproteobacteria</taxon>
        <taxon>Natronospirales</taxon>
        <taxon>Natronospiraceae</taxon>
        <taxon>Natronospira</taxon>
    </lineage>
</organism>